<evidence type="ECO:0000313" key="2">
    <source>
        <dbReference type="Proteomes" id="UP000528322"/>
    </source>
</evidence>
<keyword evidence="1" id="KW-0808">Transferase</keyword>
<organism evidence="1 2">
    <name type="scientific">Desulfurispira natronophila</name>
    <dbReference type="NCBI Taxonomy" id="682562"/>
    <lineage>
        <taxon>Bacteria</taxon>
        <taxon>Pseudomonadati</taxon>
        <taxon>Chrysiogenota</taxon>
        <taxon>Chrysiogenia</taxon>
        <taxon>Chrysiogenales</taxon>
        <taxon>Chrysiogenaceae</taxon>
        <taxon>Desulfurispira</taxon>
    </lineage>
</organism>
<dbReference type="Gene3D" id="3.40.50.150">
    <property type="entry name" value="Vaccinia Virus protein VP39"/>
    <property type="match status" value="1"/>
</dbReference>
<proteinExistence type="predicted"/>
<dbReference type="RefSeq" id="WP_183733152.1">
    <property type="nucleotide sequence ID" value="NZ_JACHID010000012.1"/>
</dbReference>
<dbReference type="CDD" id="cd02440">
    <property type="entry name" value="AdoMet_MTases"/>
    <property type="match status" value="1"/>
</dbReference>
<dbReference type="AlphaFoldDB" id="A0A7W7Y5K3"/>
<keyword evidence="2" id="KW-1185">Reference proteome</keyword>
<dbReference type="GO" id="GO:0008168">
    <property type="term" value="F:methyltransferase activity"/>
    <property type="evidence" value="ECO:0007669"/>
    <property type="project" value="UniProtKB-KW"/>
</dbReference>
<reference evidence="1 2" key="1">
    <citation type="submission" date="2020-08" db="EMBL/GenBank/DDBJ databases">
        <title>Genomic Encyclopedia of Type Strains, Phase IV (KMG-IV): sequencing the most valuable type-strain genomes for metagenomic binning, comparative biology and taxonomic classification.</title>
        <authorList>
            <person name="Goeker M."/>
        </authorList>
    </citation>
    <scope>NUCLEOTIDE SEQUENCE [LARGE SCALE GENOMIC DNA]</scope>
    <source>
        <strain evidence="1 2">DSM 22071</strain>
    </source>
</reference>
<protein>
    <submittedName>
        <fullName evidence="1">2-polyprenyl-3-methyl-5-hydroxy-6-metoxy-1, 4-benzoquinol methylase</fullName>
    </submittedName>
</protein>
<dbReference type="InterPro" id="IPR029063">
    <property type="entry name" value="SAM-dependent_MTases_sf"/>
</dbReference>
<keyword evidence="1" id="KW-0489">Methyltransferase</keyword>
<sequence length="206" mass="22688">MKAMVRATKVVERIVAMVPGLVRLQQCYYRRQVHGEVERARVTSRDRVLCIGGGPLPCTAMEIARTTGALVTAIDCDPQAVQTARDVVRNLGMASRVHIEYGNGCHFHVGTYSVVHIARQAEPQSTIFENVWRGARPGARILVRQPAPCLKTCYSTLSCRQKCHMVPCGELAGALLFVKKLKETEREKSIAALPGRHPHRAAHLAG</sequence>
<dbReference type="EMBL" id="JACHID010000012">
    <property type="protein sequence ID" value="MBB5022510.1"/>
    <property type="molecule type" value="Genomic_DNA"/>
</dbReference>
<dbReference type="GO" id="GO:0032259">
    <property type="term" value="P:methylation"/>
    <property type="evidence" value="ECO:0007669"/>
    <property type="project" value="UniProtKB-KW"/>
</dbReference>
<dbReference type="Proteomes" id="UP000528322">
    <property type="component" value="Unassembled WGS sequence"/>
</dbReference>
<gene>
    <name evidence="1" type="ORF">HNR37_001848</name>
</gene>
<name>A0A7W7Y5K3_9BACT</name>
<accession>A0A7W7Y5K3</accession>
<evidence type="ECO:0000313" key="1">
    <source>
        <dbReference type="EMBL" id="MBB5022510.1"/>
    </source>
</evidence>
<comment type="caution">
    <text evidence="1">The sequence shown here is derived from an EMBL/GenBank/DDBJ whole genome shotgun (WGS) entry which is preliminary data.</text>
</comment>
<dbReference type="SUPFAM" id="SSF53335">
    <property type="entry name" value="S-adenosyl-L-methionine-dependent methyltransferases"/>
    <property type="match status" value="1"/>
</dbReference>